<feature type="transmembrane region" description="Helical" evidence="1">
    <location>
        <begin position="39"/>
        <end position="58"/>
    </location>
</feature>
<feature type="domain" description="DUF3592" evidence="2">
    <location>
        <begin position="70"/>
        <end position="130"/>
    </location>
</feature>
<keyword evidence="1" id="KW-0812">Transmembrane</keyword>
<dbReference type="RefSeq" id="WP_197958298.1">
    <property type="nucleotide sequence ID" value="NZ_JACCHP010000002.1"/>
</dbReference>
<keyword evidence="1" id="KW-1133">Transmembrane helix</keyword>
<keyword evidence="4" id="KW-1185">Reference proteome</keyword>
<accession>A0ABS0PIX2</accession>
<reference evidence="3 4" key="1">
    <citation type="submission" date="2020-07" db="EMBL/GenBank/DDBJ databases">
        <title>Bradyrhizobium diversity isolated from nodules of indigenous legumes of Western Australia.</title>
        <authorList>
            <person name="Klepa M.S."/>
        </authorList>
    </citation>
    <scope>NUCLEOTIDE SEQUENCE [LARGE SCALE GENOMIC DNA]</scope>
    <source>
        <strain evidence="3 4">CNPSo 4010</strain>
    </source>
</reference>
<feature type="transmembrane region" description="Helical" evidence="1">
    <location>
        <begin position="7"/>
        <end position="27"/>
    </location>
</feature>
<dbReference type="Proteomes" id="UP000807370">
    <property type="component" value="Unassembled WGS sequence"/>
</dbReference>
<gene>
    <name evidence="3" type="ORF">HZZ13_03695</name>
</gene>
<proteinExistence type="predicted"/>
<organism evidence="3 4">
    <name type="scientific">Bradyrhizobium agreste</name>
    <dbReference type="NCBI Taxonomy" id="2751811"/>
    <lineage>
        <taxon>Bacteria</taxon>
        <taxon>Pseudomonadati</taxon>
        <taxon>Pseudomonadota</taxon>
        <taxon>Alphaproteobacteria</taxon>
        <taxon>Hyphomicrobiales</taxon>
        <taxon>Nitrobacteraceae</taxon>
        <taxon>Bradyrhizobium</taxon>
    </lineage>
</organism>
<evidence type="ECO:0000313" key="3">
    <source>
        <dbReference type="EMBL" id="MBH5396896.1"/>
    </source>
</evidence>
<dbReference type="InterPro" id="IPR021994">
    <property type="entry name" value="DUF3592"/>
</dbReference>
<keyword evidence="1" id="KW-0472">Membrane</keyword>
<comment type="caution">
    <text evidence="3">The sequence shown here is derived from an EMBL/GenBank/DDBJ whole genome shotgun (WGS) entry which is preliminary data.</text>
</comment>
<dbReference type="EMBL" id="JACCHP010000002">
    <property type="protein sequence ID" value="MBH5396896.1"/>
    <property type="molecule type" value="Genomic_DNA"/>
</dbReference>
<evidence type="ECO:0000256" key="1">
    <source>
        <dbReference type="SAM" id="Phobius"/>
    </source>
</evidence>
<evidence type="ECO:0000259" key="2">
    <source>
        <dbReference type="Pfam" id="PF12158"/>
    </source>
</evidence>
<dbReference type="Pfam" id="PF12158">
    <property type="entry name" value="DUF3592"/>
    <property type="match status" value="1"/>
</dbReference>
<feature type="transmembrane region" description="Helical" evidence="1">
    <location>
        <begin position="139"/>
        <end position="159"/>
    </location>
</feature>
<sequence>MQQIWNHFWTNVSALFEAALMPFQALARLVGLNPSVPQTYLFLVGTGFAVLLFSHLYGDLVLLRRGRRTAGTVVGIDLGDDSPDRPIIRFKDVSGREFTFTSVLACNDTTRRIGAQVEVDYDPAKPSRAREAGRPMAELLYLALLACITGLPLGAVFFVG</sequence>
<name>A0ABS0PIX2_9BRAD</name>
<protein>
    <submittedName>
        <fullName evidence="3">DUF3592 domain-containing protein</fullName>
    </submittedName>
</protein>
<evidence type="ECO:0000313" key="4">
    <source>
        <dbReference type="Proteomes" id="UP000807370"/>
    </source>
</evidence>